<accession>A0A8H5JDG3</accession>
<organism evidence="1 2">
    <name type="scientific">Fusarium mexicanum</name>
    <dbReference type="NCBI Taxonomy" id="751941"/>
    <lineage>
        <taxon>Eukaryota</taxon>
        <taxon>Fungi</taxon>
        <taxon>Dikarya</taxon>
        <taxon>Ascomycota</taxon>
        <taxon>Pezizomycotina</taxon>
        <taxon>Sordariomycetes</taxon>
        <taxon>Hypocreomycetidae</taxon>
        <taxon>Hypocreales</taxon>
        <taxon>Nectriaceae</taxon>
        <taxon>Fusarium</taxon>
        <taxon>Fusarium fujikuroi species complex</taxon>
    </lineage>
</organism>
<gene>
    <name evidence="1" type="ORF">FMEXI_2992</name>
</gene>
<keyword evidence="2" id="KW-1185">Reference proteome</keyword>
<evidence type="ECO:0000313" key="1">
    <source>
        <dbReference type="EMBL" id="KAF5552183.1"/>
    </source>
</evidence>
<protein>
    <submittedName>
        <fullName evidence="1">Uncharacterized protein</fullName>
    </submittedName>
</protein>
<dbReference type="Proteomes" id="UP000522262">
    <property type="component" value="Unassembled WGS sequence"/>
</dbReference>
<sequence length="113" mass="13279">MSQPDSATNKPMYLHTIWGRRPMNTMQRLLALFIPWAETKLLNFIKKYEVHYRDFWDDGLRLTVPLGNKTPLRTLADLATLMEIEGLDKDWEFVSYVLTDTPDEFDPVTCVRD</sequence>
<name>A0A8H5JDG3_9HYPO</name>
<dbReference type="AlphaFoldDB" id="A0A8H5JDG3"/>
<evidence type="ECO:0000313" key="2">
    <source>
        <dbReference type="Proteomes" id="UP000522262"/>
    </source>
</evidence>
<reference evidence="1 2" key="1">
    <citation type="submission" date="2020-05" db="EMBL/GenBank/DDBJ databases">
        <title>Identification and distribution of gene clusters putatively required for synthesis of sphingolipid metabolism inhibitors in phylogenetically diverse species of the filamentous fungus Fusarium.</title>
        <authorList>
            <person name="Kim H.-S."/>
            <person name="Busman M."/>
            <person name="Brown D.W."/>
            <person name="Divon H."/>
            <person name="Uhlig S."/>
            <person name="Proctor R.H."/>
        </authorList>
    </citation>
    <scope>NUCLEOTIDE SEQUENCE [LARGE SCALE GENOMIC DNA]</scope>
    <source>
        <strain evidence="1 2">NRRL 53147</strain>
    </source>
</reference>
<dbReference type="EMBL" id="JAAOAM010000062">
    <property type="protein sequence ID" value="KAF5552183.1"/>
    <property type="molecule type" value="Genomic_DNA"/>
</dbReference>
<comment type="caution">
    <text evidence="1">The sequence shown here is derived from an EMBL/GenBank/DDBJ whole genome shotgun (WGS) entry which is preliminary data.</text>
</comment>
<proteinExistence type="predicted"/>